<name>A0A1I1G5E3_9LACT</name>
<reference evidence="5" key="1">
    <citation type="submission" date="2016-10" db="EMBL/GenBank/DDBJ databases">
        <authorList>
            <person name="Varghese N."/>
            <person name="Submissions S."/>
        </authorList>
    </citation>
    <scope>NUCLEOTIDE SEQUENCE [LARGE SCALE GENOMIC DNA]</scope>
    <source>
        <strain evidence="5">DSM 23664</strain>
    </source>
</reference>
<feature type="transmembrane region" description="Helical" evidence="2">
    <location>
        <begin position="62"/>
        <end position="79"/>
    </location>
</feature>
<evidence type="ECO:0000256" key="1">
    <source>
        <dbReference type="SAM" id="MobiDB-lite"/>
    </source>
</evidence>
<keyword evidence="2" id="KW-1133">Transmembrane helix</keyword>
<dbReference type="EMBL" id="FOLT01000002">
    <property type="protein sequence ID" value="SFC05048.1"/>
    <property type="molecule type" value="Genomic_DNA"/>
</dbReference>
<keyword evidence="5" id="KW-1185">Reference proteome</keyword>
<dbReference type="PANTHER" id="PTHR42736:SF1">
    <property type="entry name" value="PROTEIN-GLUTAMINE GAMMA-GLUTAMYLTRANSFERASE"/>
    <property type="match status" value="1"/>
</dbReference>
<gene>
    <name evidence="4" type="ORF">SAMN04488102_102328</name>
</gene>
<evidence type="ECO:0000313" key="5">
    <source>
        <dbReference type="Proteomes" id="UP000199612"/>
    </source>
</evidence>
<dbReference type="Proteomes" id="UP000199612">
    <property type="component" value="Unassembled WGS sequence"/>
</dbReference>
<accession>A0A1I1G5E3</accession>
<feature type="transmembrane region" description="Helical" evidence="2">
    <location>
        <begin position="194"/>
        <end position="213"/>
    </location>
</feature>
<dbReference type="InterPro" id="IPR052901">
    <property type="entry name" value="Bact_TGase-like"/>
</dbReference>
<dbReference type="SMART" id="SM00460">
    <property type="entry name" value="TGc"/>
    <property type="match status" value="1"/>
</dbReference>
<dbReference type="SUPFAM" id="SSF54001">
    <property type="entry name" value="Cysteine proteinases"/>
    <property type="match status" value="1"/>
</dbReference>
<dbReference type="InterPro" id="IPR002931">
    <property type="entry name" value="Transglutaminase-like"/>
</dbReference>
<feature type="transmembrane region" description="Helical" evidence="2">
    <location>
        <begin position="163"/>
        <end position="182"/>
    </location>
</feature>
<feature type="transmembrane region" description="Helical" evidence="2">
    <location>
        <begin position="38"/>
        <end position="57"/>
    </location>
</feature>
<protein>
    <submittedName>
        <fullName evidence="4">Transglutaminase-like superfamily protein</fullName>
    </submittedName>
</protein>
<dbReference type="AlphaFoldDB" id="A0A1I1G5E3"/>
<dbReference type="Pfam" id="PF01841">
    <property type="entry name" value="Transglut_core"/>
    <property type="match status" value="1"/>
</dbReference>
<dbReference type="InterPro" id="IPR038765">
    <property type="entry name" value="Papain-like_cys_pep_sf"/>
</dbReference>
<dbReference type="OrthoDB" id="9804872at2"/>
<evidence type="ECO:0000259" key="3">
    <source>
        <dbReference type="SMART" id="SM00460"/>
    </source>
</evidence>
<keyword evidence="2" id="KW-0472">Membrane</keyword>
<feature type="transmembrane region" description="Helical" evidence="2">
    <location>
        <begin position="12"/>
        <end position="32"/>
    </location>
</feature>
<feature type="transmembrane region" description="Helical" evidence="2">
    <location>
        <begin position="669"/>
        <end position="691"/>
    </location>
</feature>
<keyword evidence="2" id="KW-0812">Transmembrane</keyword>
<dbReference type="PANTHER" id="PTHR42736">
    <property type="entry name" value="PROTEIN-GLUTAMINE GAMMA-GLUTAMYLTRANSFERASE"/>
    <property type="match status" value="1"/>
</dbReference>
<feature type="transmembrane region" description="Helical" evidence="2">
    <location>
        <begin position="114"/>
        <end position="134"/>
    </location>
</feature>
<dbReference type="RefSeq" id="WP_143079445.1">
    <property type="nucleotide sequence ID" value="NZ_FOLT01000002.1"/>
</dbReference>
<feature type="transmembrane region" description="Helical" evidence="2">
    <location>
        <begin position="141"/>
        <end position="157"/>
    </location>
</feature>
<evidence type="ECO:0000256" key="2">
    <source>
        <dbReference type="SAM" id="Phobius"/>
    </source>
</evidence>
<dbReference type="Gene3D" id="3.10.620.30">
    <property type="match status" value="1"/>
</dbReference>
<proteinExistence type="predicted"/>
<feature type="domain" description="Transglutaminase-like" evidence="3">
    <location>
        <begin position="512"/>
        <end position="586"/>
    </location>
</feature>
<dbReference type="STRING" id="753702.SAMN04488102_102328"/>
<organism evidence="4 5">
    <name type="scientific">Alkalibacterium subtropicum</name>
    <dbReference type="NCBI Taxonomy" id="753702"/>
    <lineage>
        <taxon>Bacteria</taxon>
        <taxon>Bacillati</taxon>
        <taxon>Bacillota</taxon>
        <taxon>Bacilli</taxon>
        <taxon>Lactobacillales</taxon>
        <taxon>Carnobacteriaceae</taxon>
        <taxon>Alkalibacterium</taxon>
    </lineage>
</organism>
<sequence>MKMTWDRALYIRYSLIAVFYSLMLLPILNLLMTINALAGRYILFLFFVLTVLSSVFIKKVWLYLLIQTGLFFVFIYSLFPPTTDRVLLSEWLPEKWELGVRQWQTLLAANLTEVPALLLMTGLFFLISALTFLLFHFNLPLPAFFTGLVYLLTLHTFTSRNILPYLILLVGSAFSLVAISQIDIASHWQTVSNTLLFTFASLLVLIGLSYFSLDQLKSSQEWVETKSNAYQKELDQRGFFDWINNNAMGLGFRRTGMGIRTDKLGGRLHQDFSPVFRAFTQRPNYWKVMHRTTYNGFGWDSEAADTQKTVTFPYTAWENGSLTAAQRQNMPEREDISSIRLEWIDDLSYLAYTYGWLELDYDSASEDEFTVRLDDKNDYFTVQNEEGVSGDYLLRYDRSFPTRFDEKALREDDGWREELAATYKELSSEDESVQAMENNEIIAYWFEDELQLPPSLPSRVYDLAEEITAGLNSEYEIVRAVETYLKEDGGYRYSLLDVERTPEDGDYVDHFLFESQVGYCDNFSTSMTVMLRSLGIPARWTKGFTPGSLIETDNDAPYFLVDNSNAHSWPEVFFPSYGWVPFEPSPSFANPVTNQEDVASIRGETYSFDDDADILVIDDTDTAPSNTDDPNGDGSDGASTESEAESDNRESEETASSADQSLTEGWSAILYPALLFIGISGSVIAVFRWHLLLWLPRLLIRTNTLSLKQASQLILRLYYLKHKPEPGQTVQMYMNDWKPFASSHKQTLDDFSQLADRAFYGPVNSQQQFTDNERKVLVNLLNIYPSLPNVDVKVSHQI</sequence>
<evidence type="ECO:0000313" key="4">
    <source>
        <dbReference type="EMBL" id="SFC05048.1"/>
    </source>
</evidence>
<feature type="region of interest" description="Disordered" evidence="1">
    <location>
        <begin position="619"/>
        <end position="660"/>
    </location>
</feature>